<name>A0ABW2BX35_9PSEU</name>
<dbReference type="RefSeq" id="WP_345399271.1">
    <property type="nucleotide sequence ID" value="NZ_BAABLA010000085.1"/>
</dbReference>
<protein>
    <submittedName>
        <fullName evidence="3">DUF262 domain-containing HNH endonuclease family protein</fullName>
    </submittedName>
</protein>
<dbReference type="Pfam" id="PF03235">
    <property type="entry name" value="GmrSD_N"/>
    <property type="match status" value="1"/>
</dbReference>
<accession>A0ABW2BX35</accession>
<gene>
    <name evidence="3" type="ORF">ACFQGD_10660</name>
</gene>
<dbReference type="InterPro" id="IPR004919">
    <property type="entry name" value="GmrSD_N"/>
</dbReference>
<keyword evidence="3" id="KW-0540">Nuclease</keyword>
<dbReference type="GO" id="GO:0004519">
    <property type="term" value="F:endonuclease activity"/>
    <property type="evidence" value="ECO:0007669"/>
    <property type="project" value="UniProtKB-KW"/>
</dbReference>
<dbReference type="PANTHER" id="PTHR35149">
    <property type="entry name" value="SLL5132 PROTEIN"/>
    <property type="match status" value="1"/>
</dbReference>
<reference evidence="4" key="1">
    <citation type="journal article" date="2019" name="Int. J. Syst. Evol. Microbiol.">
        <title>The Global Catalogue of Microorganisms (GCM) 10K type strain sequencing project: providing services to taxonomists for standard genome sequencing and annotation.</title>
        <authorList>
            <consortium name="The Broad Institute Genomics Platform"/>
            <consortium name="The Broad Institute Genome Sequencing Center for Infectious Disease"/>
            <person name="Wu L."/>
            <person name="Ma J."/>
        </authorList>
    </citation>
    <scope>NUCLEOTIDE SEQUENCE [LARGE SCALE GENOMIC DNA]</scope>
    <source>
        <strain evidence="4">KCTC 32255</strain>
    </source>
</reference>
<dbReference type="InterPro" id="IPR011089">
    <property type="entry name" value="GmrSD_C"/>
</dbReference>
<evidence type="ECO:0000313" key="3">
    <source>
        <dbReference type="EMBL" id="MFC6867611.1"/>
    </source>
</evidence>
<sequence length="610" mass="69241">MKADTHTVEQLFGLDVRYLVPLYQRPYVWNEKEQWEPLWEDLTALLDHQENADNGELWSHFLGAIVLDQEKTAPSEVPRYTVIDGQQRLTTLQLLIAAAARAIEAAGVENDAELLRELVVNNPRKTKGTERYKVWPTNANRVSFAAVMAPDGPPDGHTNDPGNLIDEAFDYFTTRIAEYLAGDADPTDDAPANTDAVAARSERLRITLCALLKVVSITLERDDNAQVIFETLNARGTPLLSLDLVKNALFRQASVQGRDTDMLYEQVWRPQLDDEYWRQQRRQGRLNRPVGELFLMHWLTMRLERVVPATELFATFRQGVLQQQSDAESLIRELCTDAAVMRSFDTIDPHSPEGEFFARFEPLDASTTLPIVLLLFRSPEVTAERRRRSLRMLESWLARRGLMRLTAKNYNRLVPRLVAAIKADLKHADDALFSALAGGEGAVSRWPTDEEFTEALCTRPAYNWVWRPRLVMALEAVEARLRSDGRTENVPIGGSLSIEHVLPQGWEQSWPLALPEGDGPEAVLRATEERTSRIDRLGNLTIVAQPLNSTMSNAPWERKRTALNQHSVLLLNTRLAQRESWDESAIDEHGAWLAQQLVEIWPGPDPENWR</sequence>
<organism evidence="3 4">
    <name type="scientific">Haloechinothrix salitolerans</name>
    <dbReference type="NCBI Taxonomy" id="926830"/>
    <lineage>
        <taxon>Bacteria</taxon>
        <taxon>Bacillati</taxon>
        <taxon>Actinomycetota</taxon>
        <taxon>Actinomycetes</taxon>
        <taxon>Pseudonocardiales</taxon>
        <taxon>Pseudonocardiaceae</taxon>
        <taxon>Haloechinothrix</taxon>
    </lineage>
</organism>
<feature type="domain" description="GmrSD restriction endonucleases N-terminal" evidence="1">
    <location>
        <begin position="9"/>
        <end position="250"/>
    </location>
</feature>
<comment type="caution">
    <text evidence="3">The sequence shown here is derived from an EMBL/GenBank/DDBJ whole genome shotgun (WGS) entry which is preliminary data.</text>
</comment>
<dbReference type="PANTHER" id="PTHR35149:SF1">
    <property type="entry name" value="DUF5655 DOMAIN-CONTAINING PROTEIN"/>
    <property type="match status" value="1"/>
</dbReference>
<keyword evidence="3" id="KW-0255">Endonuclease</keyword>
<dbReference type="Pfam" id="PF07510">
    <property type="entry name" value="GmrSD_C"/>
    <property type="match status" value="1"/>
</dbReference>
<evidence type="ECO:0000259" key="1">
    <source>
        <dbReference type="Pfam" id="PF03235"/>
    </source>
</evidence>
<feature type="domain" description="GmrSD restriction endonucleases C-terminal" evidence="2">
    <location>
        <begin position="446"/>
        <end position="595"/>
    </location>
</feature>
<evidence type="ECO:0000313" key="4">
    <source>
        <dbReference type="Proteomes" id="UP001596337"/>
    </source>
</evidence>
<dbReference type="Proteomes" id="UP001596337">
    <property type="component" value="Unassembled WGS sequence"/>
</dbReference>
<evidence type="ECO:0000259" key="2">
    <source>
        <dbReference type="Pfam" id="PF07510"/>
    </source>
</evidence>
<proteinExistence type="predicted"/>
<dbReference type="EMBL" id="JBHSXX010000001">
    <property type="protein sequence ID" value="MFC6867611.1"/>
    <property type="molecule type" value="Genomic_DNA"/>
</dbReference>
<keyword evidence="3" id="KW-0378">Hydrolase</keyword>
<keyword evidence="4" id="KW-1185">Reference proteome</keyword>